<keyword evidence="2" id="KW-1185">Reference proteome</keyword>
<name>A0A513PWC6_9CAUD</name>
<organism evidence="1 2">
    <name type="scientific">Vibrio phage 2 TSL-2019</name>
    <dbReference type="NCBI Taxonomy" id="2508172"/>
    <lineage>
        <taxon>Viruses</taxon>
        <taxon>Duplodnaviria</taxon>
        <taxon>Heunggongvirae</taxon>
        <taxon>Uroviricota</taxon>
        <taxon>Caudoviricetes</taxon>
        <taxon>Chimalliviridae</taxon>
        <taxon>Gorgonvirinae</taxon>
        <taxon>Aphroditevirus</taxon>
        <taxon>Aphroditevirus av2TSL2019</taxon>
    </lineage>
</organism>
<evidence type="ECO:0000313" key="1">
    <source>
        <dbReference type="EMBL" id="QAU04256.1"/>
    </source>
</evidence>
<proteinExistence type="predicted"/>
<dbReference type="Proteomes" id="UP000320660">
    <property type="component" value="Segment"/>
</dbReference>
<protein>
    <submittedName>
        <fullName evidence="1">Uncharacterized protein</fullName>
    </submittedName>
</protein>
<sequence length="110" mass="12606">MLETQLELYKKTIEEANQFSEHTPTGKYFQVLDYEVLITATKISVTGKDDLPELEMDDLQPMERELLSAITSVFEGPYLDAASLLPEGIPFRHAWVVGDYIFGFTFNKIR</sequence>
<dbReference type="GeneID" id="55613469"/>
<dbReference type="KEGG" id="vg:55613469"/>
<evidence type="ECO:0000313" key="2">
    <source>
        <dbReference type="Proteomes" id="UP000320660"/>
    </source>
</evidence>
<dbReference type="EMBL" id="MK368614">
    <property type="protein sequence ID" value="QAU04256.1"/>
    <property type="molecule type" value="Genomic_DNA"/>
</dbReference>
<accession>A0A513PWC6</accession>
<dbReference type="RefSeq" id="YP_009843203.1">
    <property type="nucleotide sequence ID" value="NC_048747.1"/>
</dbReference>
<reference evidence="1 2" key="1">
    <citation type="submission" date="2019-01" db="EMBL/GenBank/DDBJ databases">
        <authorList>
            <person name="Le T.S."/>
            <person name="Kurtboke I."/>
        </authorList>
    </citation>
    <scope>NUCLEOTIDE SEQUENCE [LARGE SCALE GENOMIC DNA]</scope>
</reference>